<evidence type="ECO:0000313" key="3">
    <source>
        <dbReference type="Proteomes" id="UP001151760"/>
    </source>
</evidence>
<organism evidence="2 3">
    <name type="scientific">Tanacetum coccineum</name>
    <dbReference type="NCBI Taxonomy" id="301880"/>
    <lineage>
        <taxon>Eukaryota</taxon>
        <taxon>Viridiplantae</taxon>
        <taxon>Streptophyta</taxon>
        <taxon>Embryophyta</taxon>
        <taxon>Tracheophyta</taxon>
        <taxon>Spermatophyta</taxon>
        <taxon>Magnoliopsida</taxon>
        <taxon>eudicotyledons</taxon>
        <taxon>Gunneridae</taxon>
        <taxon>Pentapetalae</taxon>
        <taxon>asterids</taxon>
        <taxon>campanulids</taxon>
        <taxon>Asterales</taxon>
        <taxon>Asteraceae</taxon>
        <taxon>Asteroideae</taxon>
        <taxon>Anthemideae</taxon>
        <taxon>Anthemidinae</taxon>
        <taxon>Tanacetum</taxon>
    </lineage>
</organism>
<dbReference type="InterPro" id="IPR025659">
    <property type="entry name" value="Tubby-like_C"/>
</dbReference>
<sequence length="131" mass="14662">MAAQTSYTSAQMSNSDTIVSPQFLAPYPVDLTITRKEMTFSLGNFSVTDANGNVVFKVKPTKFSVRDRHSLLDAADNPILSFQKMMHKKYNVHTVQIDTFDVIVNPNVNYAFIVTLIVILCEINEEKDAAL</sequence>
<reference evidence="2" key="1">
    <citation type="journal article" date="2022" name="Int. J. Mol. Sci.">
        <title>Draft Genome of Tanacetum Coccineum: Genomic Comparison of Closely Related Tanacetum-Family Plants.</title>
        <authorList>
            <person name="Yamashiro T."/>
            <person name="Shiraishi A."/>
            <person name="Nakayama K."/>
            <person name="Satake H."/>
        </authorList>
    </citation>
    <scope>NUCLEOTIDE SEQUENCE</scope>
</reference>
<dbReference type="Proteomes" id="UP001151760">
    <property type="component" value="Unassembled WGS sequence"/>
</dbReference>
<dbReference type="Gene3D" id="2.40.160.200">
    <property type="entry name" value="LURP1-related"/>
    <property type="match status" value="1"/>
</dbReference>
<keyword evidence="3" id="KW-1185">Reference proteome</keyword>
<dbReference type="PANTHER" id="PTHR31087">
    <property type="match status" value="1"/>
</dbReference>
<dbReference type="InterPro" id="IPR038595">
    <property type="entry name" value="LOR_sf"/>
</dbReference>
<evidence type="ECO:0000256" key="1">
    <source>
        <dbReference type="ARBA" id="ARBA00005437"/>
    </source>
</evidence>
<name>A0ABQ4WQV4_9ASTR</name>
<dbReference type="PANTHER" id="PTHR31087:SF58">
    <property type="entry name" value="OS07G0230700 PROTEIN"/>
    <property type="match status" value="1"/>
</dbReference>
<evidence type="ECO:0000313" key="2">
    <source>
        <dbReference type="EMBL" id="GJS55228.1"/>
    </source>
</evidence>
<gene>
    <name evidence="2" type="ORF">Tco_0628590</name>
</gene>
<dbReference type="InterPro" id="IPR007612">
    <property type="entry name" value="LOR"/>
</dbReference>
<protein>
    <submittedName>
        <fullName evidence="2">Protein LURP-one-related 15</fullName>
    </submittedName>
</protein>
<proteinExistence type="inferred from homology"/>
<reference evidence="2" key="2">
    <citation type="submission" date="2022-01" db="EMBL/GenBank/DDBJ databases">
        <authorList>
            <person name="Yamashiro T."/>
            <person name="Shiraishi A."/>
            <person name="Satake H."/>
            <person name="Nakayama K."/>
        </authorList>
    </citation>
    <scope>NUCLEOTIDE SEQUENCE</scope>
</reference>
<accession>A0ABQ4WQV4</accession>
<comment type="similarity">
    <text evidence="1">Belongs to the LOR family.</text>
</comment>
<dbReference type="EMBL" id="BQNB010008854">
    <property type="protein sequence ID" value="GJS55228.1"/>
    <property type="molecule type" value="Genomic_DNA"/>
</dbReference>
<comment type="caution">
    <text evidence="2">The sequence shown here is derived from an EMBL/GenBank/DDBJ whole genome shotgun (WGS) entry which is preliminary data.</text>
</comment>
<dbReference type="SUPFAM" id="SSF54518">
    <property type="entry name" value="Tubby C-terminal domain-like"/>
    <property type="match status" value="1"/>
</dbReference>
<dbReference type="Pfam" id="PF04525">
    <property type="entry name" value="LOR"/>
    <property type="match status" value="1"/>
</dbReference>